<proteinExistence type="inferred from homology"/>
<evidence type="ECO:0000256" key="5">
    <source>
        <dbReference type="ARBA" id="ARBA00023242"/>
    </source>
</evidence>
<gene>
    <name evidence="7" type="ORF">P153DRAFT_63321</name>
</gene>
<dbReference type="GO" id="GO:0008380">
    <property type="term" value="P:RNA splicing"/>
    <property type="evidence" value="ECO:0007669"/>
    <property type="project" value="UniProtKB-KW"/>
</dbReference>
<sequence length="182" mass="20401">MAPGIDMSDRNAWDDSFLQNSWNDAVTEYEKYHSIHKSGKRLEDVLSDEELKELREDHGDLIEETNTVAVEMDGDGDGDIDVDQEGTETSLQETSVVEEIGQAETQPRELRASGKQEQEQPIRTEEPALHEGGLAASMPSAILETVQDENLKNAMMSWYYAGYYTGLHAGQQKTPKENLPKQ</sequence>
<evidence type="ECO:0000256" key="6">
    <source>
        <dbReference type="SAM" id="MobiDB-lite"/>
    </source>
</evidence>
<feature type="region of interest" description="Disordered" evidence="6">
    <location>
        <begin position="73"/>
        <end position="127"/>
    </location>
</feature>
<evidence type="ECO:0000256" key="4">
    <source>
        <dbReference type="ARBA" id="ARBA00023187"/>
    </source>
</evidence>
<dbReference type="GO" id="GO:0006397">
    <property type="term" value="P:mRNA processing"/>
    <property type="evidence" value="ECO:0007669"/>
    <property type="project" value="UniProtKB-KW"/>
</dbReference>
<comment type="subcellular location">
    <subcellularLocation>
        <location evidence="1">Nucleus</location>
    </subcellularLocation>
</comment>
<dbReference type="CDD" id="cd22851">
    <property type="entry name" value="SMN_N"/>
    <property type="match status" value="1"/>
</dbReference>
<accession>A0A6A6A8Y3</accession>
<dbReference type="GO" id="GO:0005634">
    <property type="term" value="C:nucleus"/>
    <property type="evidence" value="ECO:0007669"/>
    <property type="project" value="UniProtKB-SubCell"/>
</dbReference>
<keyword evidence="5" id="KW-0539">Nucleus</keyword>
<feature type="compositionally biased region" description="Acidic residues" evidence="6">
    <location>
        <begin position="73"/>
        <end position="86"/>
    </location>
</feature>
<reference evidence="7" key="1">
    <citation type="journal article" date="2020" name="Stud. Mycol.">
        <title>101 Dothideomycetes genomes: a test case for predicting lifestyles and emergence of pathogens.</title>
        <authorList>
            <person name="Haridas S."/>
            <person name="Albert R."/>
            <person name="Binder M."/>
            <person name="Bloem J."/>
            <person name="Labutti K."/>
            <person name="Salamov A."/>
            <person name="Andreopoulos B."/>
            <person name="Baker S."/>
            <person name="Barry K."/>
            <person name="Bills G."/>
            <person name="Bluhm B."/>
            <person name="Cannon C."/>
            <person name="Castanera R."/>
            <person name="Culley D."/>
            <person name="Daum C."/>
            <person name="Ezra D."/>
            <person name="Gonzalez J."/>
            <person name="Henrissat B."/>
            <person name="Kuo A."/>
            <person name="Liang C."/>
            <person name="Lipzen A."/>
            <person name="Lutzoni F."/>
            <person name="Magnuson J."/>
            <person name="Mondo S."/>
            <person name="Nolan M."/>
            <person name="Ohm R."/>
            <person name="Pangilinan J."/>
            <person name="Park H.-J."/>
            <person name="Ramirez L."/>
            <person name="Alfaro M."/>
            <person name="Sun H."/>
            <person name="Tritt A."/>
            <person name="Yoshinaga Y."/>
            <person name="Zwiers L.-H."/>
            <person name="Turgeon B."/>
            <person name="Goodwin S."/>
            <person name="Spatafora J."/>
            <person name="Crous P."/>
            <person name="Grigoriev I."/>
        </authorList>
    </citation>
    <scope>NUCLEOTIDE SEQUENCE</scope>
    <source>
        <strain evidence="7">CBS 119687</strain>
    </source>
</reference>
<dbReference type="AlphaFoldDB" id="A0A6A6A8Y3"/>
<protein>
    <recommendedName>
        <fullName evidence="9">Survival motor neuron Tudor domain-containing protein</fullName>
    </recommendedName>
</protein>
<dbReference type="PANTHER" id="PTHR39267">
    <property type="entry name" value="SURVIVAL MOTOR NEURON-LIKE PROTEIN 1"/>
    <property type="match status" value="1"/>
</dbReference>
<dbReference type="Proteomes" id="UP000799771">
    <property type="component" value="Unassembled WGS sequence"/>
</dbReference>
<comment type="similarity">
    <text evidence="2">Belongs to the SMN family.</text>
</comment>
<evidence type="ECO:0000256" key="1">
    <source>
        <dbReference type="ARBA" id="ARBA00004123"/>
    </source>
</evidence>
<evidence type="ECO:0000313" key="7">
    <source>
        <dbReference type="EMBL" id="KAF2127287.1"/>
    </source>
</evidence>
<evidence type="ECO:0000313" key="8">
    <source>
        <dbReference type="Proteomes" id="UP000799771"/>
    </source>
</evidence>
<keyword evidence="3" id="KW-0507">mRNA processing</keyword>
<evidence type="ECO:0008006" key="9">
    <source>
        <dbReference type="Google" id="ProtNLM"/>
    </source>
</evidence>
<dbReference type="CDD" id="cd22852">
    <property type="entry name" value="SMN_C"/>
    <property type="match status" value="1"/>
</dbReference>
<dbReference type="GeneID" id="54413743"/>
<dbReference type="RefSeq" id="XP_033521676.1">
    <property type="nucleotide sequence ID" value="XM_033673311.1"/>
</dbReference>
<evidence type="ECO:0000256" key="3">
    <source>
        <dbReference type="ARBA" id="ARBA00022664"/>
    </source>
</evidence>
<feature type="compositionally biased region" description="Basic and acidic residues" evidence="6">
    <location>
        <begin position="106"/>
        <end position="127"/>
    </location>
</feature>
<keyword evidence="8" id="KW-1185">Reference proteome</keyword>
<dbReference type="InterPro" id="IPR047313">
    <property type="entry name" value="SMN_C"/>
</dbReference>
<dbReference type="PANTHER" id="PTHR39267:SF1">
    <property type="entry name" value="SURVIVAL MOTOR NEURON PROTEIN"/>
    <property type="match status" value="1"/>
</dbReference>
<dbReference type="EMBL" id="ML977511">
    <property type="protein sequence ID" value="KAF2127287.1"/>
    <property type="molecule type" value="Genomic_DNA"/>
</dbReference>
<dbReference type="InterPro" id="IPR040424">
    <property type="entry name" value="Smn1"/>
</dbReference>
<organism evidence="7 8">
    <name type="scientific">Dothidotthia symphoricarpi CBS 119687</name>
    <dbReference type="NCBI Taxonomy" id="1392245"/>
    <lineage>
        <taxon>Eukaryota</taxon>
        <taxon>Fungi</taxon>
        <taxon>Dikarya</taxon>
        <taxon>Ascomycota</taxon>
        <taxon>Pezizomycotina</taxon>
        <taxon>Dothideomycetes</taxon>
        <taxon>Pleosporomycetidae</taxon>
        <taxon>Pleosporales</taxon>
        <taxon>Dothidotthiaceae</taxon>
        <taxon>Dothidotthia</taxon>
    </lineage>
</organism>
<name>A0A6A6A8Y3_9PLEO</name>
<keyword evidence="4" id="KW-0508">mRNA splicing</keyword>
<dbReference type="OrthoDB" id="197400at2759"/>
<evidence type="ECO:0000256" key="2">
    <source>
        <dbReference type="ARBA" id="ARBA00005371"/>
    </source>
</evidence>